<evidence type="ECO:0000313" key="9">
    <source>
        <dbReference type="EMBL" id="SCB57552.1"/>
    </source>
</evidence>
<dbReference type="PANTHER" id="PTHR30126:SF77">
    <property type="entry name" value="TRANSCRIPTIONAL REGULATORY PROTEIN"/>
    <property type="match status" value="1"/>
</dbReference>
<keyword evidence="3" id="KW-0238">DNA-binding</keyword>
<dbReference type="AlphaFoldDB" id="A0A1C3XZ74"/>
<keyword evidence="2" id="KW-0805">Transcription regulation</keyword>
<evidence type="ECO:0000256" key="5">
    <source>
        <dbReference type="ARBA" id="ARBA00054626"/>
    </source>
</evidence>
<evidence type="ECO:0000259" key="8">
    <source>
        <dbReference type="PROSITE" id="PS50931"/>
    </source>
</evidence>
<dbReference type="Proteomes" id="UP000198723">
    <property type="component" value="Unassembled WGS sequence"/>
</dbReference>
<dbReference type="InterPro" id="IPR036388">
    <property type="entry name" value="WH-like_DNA-bd_sf"/>
</dbReference>
<name>A0A1C3XZ74_9HYPH</name>
<dbReference type="SUPFAM" id="SSF46785">
    <property type="entry name" value="Winged helix' DNA-binding domain"/>
    <property type="match status" value="1"/>
</dbReference>
<feature type="domain" description="HTH lysR-type" evidence="8">
    <location>
        <begin position="6"/>
        <end position="63"/>
    </location>
</feature>
<dbReference type="FunFam" id="1.10.10.10:FF:000001">
    <property type="entry name" value="LysR family transcriptional regulator"/>
    <property type="match status" value="1"/>
</dbReference>
<gene>
    <name evidence="9" type="ORF">GA0061105_1033</name>
</gene>
<evidence type="ECO:0000256" key="7">
    <source>
        <dbReference type="ARBA" id="ARBA00083243"/>
    </source>
</evidence>
<evidence type="ECO:0000256" key="6">
    <source>
        <dbReference type="ARBA" id="ARBA00067332"/>
    </source>
</evidence>
<organism evidence="9 10">
    <name type="scientific">Rhizobium aethiopicum</name>
    <dbReference type="NCBI Taxonomy" id="1138170"/>
    <lineage>
        <taxon>Bacteria</taxon>
        <taxon>Pseudomonadati</taxon>
        <taxon>Pseudomonadota</taxon>
        <taxon>Alphaproteobacteria</taxon>
        <taxon>Hyphomicrobiales</taxon>
        <taxon>Rhizobiaceae</taxon>
        <taxon>Rhizobium/Agrobacterium group</taxon>
        <taxon>Rhizobium</taxon>
    </lineage>
</organism>
<dbReference type="STRING" id="1138170.GA0061105_1033"/>
<keyword evidence="4" id="KW-0804">Transcription</keyword>
<dbReference type="InterPro" id="IPR000847">
    <property type="entry name" value="LysR_HTH_N"/>
</dbReference>
<reference evidence="9 10" key="1">
    <citation type="submission" date="2016-08" db="EMBL/GenBank/DDBJ databases">
        <authorList>
            <person name="Seilhamer J.J."/>
        </authorList>
    </citation>
    <scope>NUCLEOTIDE SEQUENCE [LARGE SCALE GENOMIC DNA]</scope>
    <source>
        <strain evidence="9 10">HBR26</strain>
    </source>
</reference>
<evidence type="ECO:0000313" key="10">
    <source>
        <dbReference type="Proteomes" id="UP000198723"/>
    </source>
</evidence>
<dbReference type="InterPro" id="IPR036390">
    <property type="entry name" value="WH_DNA-bd_sf"/>
</dbReference>
<dbReference type="EMBL" id="FMAJ01000003">
    <property type="protein sequence ID" value="SCB57552.1"/>
    <property type="molecule type" value="Genomic_DNA"/>
</dbReference>
<evidence type="ECO:0000256" key="1">
    <source>
        <dbReference type="ARBA" id="ARBA00009437"/>
    </source>
</evidence>
<dbReference type="PROSITE" id="PS50931">
    <property type="entry name" value="HTH_LYSR"/>
    <property type="match status" value="1"/>
</dbReference>
<evidence type="ECO:0000256" key="4">
    <source>
        <dbReference type="ARBA" id="ARBA00023163"/>
    </source>
</evidence>
<dbReference type="GO" id="GO:0000976">
    <property type="term" value="F:transcription cis-regulatory region binding"/>
    <property type="evidence" value="ECO:0007669"/>
    <property type="project" value="TreeGrafter"/>
</dbReference>
<proteinExistence type="inferred from homology"/>
<dbReference type="Pfam" id="PF03466">
    <property type="entry name" value="LysR_substrate"/>
    <property type="match status" value="1"/>
</dbReference>
<dbReference type="PRINTS" id="PR00039">
    <property type="entry name" value="HTHLYSR"/>
</dbReference>
<evidence type="ECO:0000256" key="2">
    <source>
        <dbReference type="ARBA" id="ARBA00023015"/>
    </source>
</evidence>
<dbReference type="Gene3D" id="1.10.10.10">
    <property type="entry name" value="Winged helix-like DNA-binding domain superfamily/Winged helix DNA-binding domain"/>
    <property type="match status" value="1"/>
</dbReference>
<dbReference type="SUPFAM" id="SSF53850">
    <property type="entry name" value="Periplasmic binding protein-like II"/>
    <property type="match status" value="1"/>
</dbReference>
<accession>A0A1C3XZ74</accession>
<dbReference type="RefSeq" id="WP_064693732.1">
    <property type="nucleotide sequence ID" value="NZ_FMAJ01000003.1"/>
</dbReference>
<protein>
    <recommendedName>
        <fullName evidence="6">HTH-type transcriptional regulator TtuA</fullName>
    </recommendedName>
    <alternativeName>
        <fullName evidence="7">Tartrate utilization transcriptional regulator</fullName>
    </alternativeName>
</protein>
<dbReference type="PANTHER" id="PTHR30126">
    <property type="entry name" value="HTH-TYPE TRANSCRIPTIONAL REGULATOR"/>
    <property type="match status" value="1"/>
</dbReference>
<dbReference type="GO" id="GO:0003700">
    <property type="term" value="F:DNA-binding transcription factor activity"/>
    <property type="evidence" value="ECO:0007669"/>
    <property type="project" value="InterPro"/>
</dbReference>
<dbReference type="Gene3D" id="3.40.190.10">
    <property type="entry name" value="Periplasmic binding protein-like II"/>
    <property type="match status" value="2"/>
</dbReference>
<comment type="similarity">
    <text evidence="1">Belongs to the LysR transcriptional regulatory family.</text>
</comment>
<evidence type="ECO:0000256" key="3">
    <source>
        <dbReference type="ARBA" id="ARBA00023125"/>
    </source>
</evidence>
<dbReference type="InterPro" id="IPR005119">
    <property type="entry name" value="LysR_subst-bd"/>
</dbReference>
<sequence length="307" mass="33601">MSINRISLYHLETLIWIARLGSFGAAAERLNATQPTISARVAELEQRLGTTLFQKNGRAMTLTPAGRELVRDYTPLWEQLQDVLLRSSGFGQIRGTVRIGAGEIAAVTCLPSFIADLKGYWPELNFEVDIELTAQLIQGLQNGQSDLAFAAGSVAHPGLRSMPIGAAELVWVASPSVASRLVDGSALHAIPLWSLREHSPLNQVVRSTIARIGGSARQLNLCNNVRMMIDIVTAGDGFALVPQSMVASQLQYGTLMRIFPQERPDPIMFHVISRVTEADPVILEVLRCAKDIRLEPHETLPPRVLTP</sequence>
<dbReference type="Pfam" id="PF00126">
    <property type="entry name" value="HTH_1"/>
    <property type="match status" value="1"/>
</dbReference>
<comment type="function">
    <text evidence="5">Transcriptional regulator of the ttuABCDE tartrate utilization operon.</text>
</comment>